<feature type="coiled-coil region" evidence="5">
    <location>
        <begin position="329"/>
        <end position="363"/>
    </location>
</feature>
<dbReference type="InterPro" id="IPR018149">
    <property type="entry name" value="Lys-tRNA-synth_II_C"/>
</dbReference>
<dbReference type="InterPro" id="IPR004365">
    <property type="entry name" value="NA-bd_OB_tRNA"/>
</dbReference>
<organism evidence="7 8">
    <name type="scientific">Candidatus Mycosynbacter amalyticus</name>
    <dbReference type="NCBI Taxonomy" id="2665156"/>
    <lineage>
        <taxon>Bacteria</taxon>
        <taxon>Candidatus Saccharimonadota</taxon>
        <taxon>Candidatus Saccharimonadota incertae sedis</taxon>
        <taxon>Candidatus Mycosynbacter</taxon>
    </lineage>
</organism>
<dbReference type="GO" id="GO:0000049">
    <property type="term" value="F:tRNA binding"/>
    <property type="evidence" value="ECO:0007669"/>
    <property type="project" value="TreeGrafter"/>
</dbReference>
<keyword evidence="8" id="KW-1185">Reference proteome</keyword>
<dbReference type="InterPro" id="IPR004364">
    <property type="entry name" value="Aa-tRNA-synt_II"/>
</dbReference>
<dbReference type="NCBIfam" id="NF001756">
    <property type="entry name" value="PRK00484.1"/>
    <property type="match status" value="1"/>
</dbReference>
<reference evidence="7" key="1">
    <citation type="journal article" date="2021" name="Nat. Microbiol.">
        <title>Cocultivation of an ultrasmall environmental parasitic bacterium with lytic ability against bacteria associated with wastewater foams.</title>
        <authorList>
            <person name="Batinovic S."/>
            <person name="Rose J.J.A."/>
            <person name="Ratcliffe J."/>
            <person name="Seviour R.J."/>
            <person name="Petrovski S."/>
        </authorList>
    </citation>
    <scope>NUCLEOTIDE SEQUENCE</scope>
    <source>
        <strain evidence="7">JR1</strain>
    </source>
</reference>
<dbReference type="Gene3D" id="2.40.50.140">
    <property type="entry name" value="Nucleic acid-binding proteins"/>
    <property type="match status" value="1"/>
</dbReference>
<evidence type="ECO:0000259" key="6">
    <source>
        <dbReference type="PROSITE" id="PS50862"/>
    </source>
</evidence>
<evidence type="ECO:0000256" key="2">
    <source>
        <dbReference type="ARBA" id="ARBA00022741"/>
    </source>
</evidence>
<dbReference type="InterPro" id="IPR044136">
    <property type="entry name" value="Lys-tRNA-ligase_II_N"/>
</dbReference>
<evidence type="ECO:0000256" key="4">
    <source>
        <dbReference type="ARBA" id="ARBA00023146"/>
    </source>
</evidence>
<protein>
    <submittedName>
        <fullName evidence="7">Lysine--tRNA ligase</fullName>
        <ecNumber evidence="7">6.1.1.6</ecNumber>
    </submittedName>
</protein>
<evidence type="ECO:0000256" key="1">
    <source>
        <dbReference type="ARBA" id="ARBA00022598"/>
    </source>
</evidence>
<dbReference type="RefSeq" id="WP_260763912.1">
    <property type="nucleotide sequence ID" value="NZ_CP045921.1"/>
</dbReference>
<dbReference type="AlphaFoldDB" id="A0A857MLP9"/>
<dbReference type="Gene3D" id="3.30.930.10">
    <property type="entry name" value="Bira Bifunctional Protein, Domain 2"/>
    <property type="match status" value="1"/>
</dbReference>
<feature type="domain" description="Aminoacyl-transfer RNA synthetases class-II family profile" evidence="6">
    <location>
        <begin position="173"/>
        <end position="331"/>
    </location>
</feature>
<dbReference type="PROSITE" id="PS50862">
    <property type="entry name" value="AA_TRNA_LIGASE_II"/>
    <property type="match status" value="1"/>
</dbReference>
<evidence type="ECO:0000256" key="5">
    <source>
        <dbReference type="SAM" id="Coils"/>
    </source>
</evidence>
<gene>
    <name evidence="7" type="ORF">GII36_01550</name>
</gene>
<keyword evidence="3" id="KW-0067">ATP-binding</keyword>
<dbReference type="Pfam" id="PF01336">
    <property type="entry name" value="tRNA_anti-codon"/>
    <property type="match status" value="1"/>
</dbReference>
<dbReference type="Proteomes" id="UP001059824">
    <property type="component" value="Chromosome"/>
</dbReference>
<sequence length="503" mass="57601">MATLQDYRDERVRKLEELQQLGVNPYPATSHRTATAKQVIDEFATREGQTVTVTGRITGLRKFGKLAFIVLRDMSGQVQLFLHAPDVAELDAASGVLGMKQLNLLDTGDFVEATGEVIKTKTGEVSVGVKTLRLLAKSLRPMPLELTNKEERFRRRYVDMNVNPEVRERFVRRSKFWQATRNFLESEGFVEVNNTVLEATAGGADANPFISHMDALDQDFYLRISHELPLKRLLVAGFEKVFDLGARFRNENYTEEHLPEHNAMEWYWAYADWEDGMELTERMIRYICDATWGTRQFTLMSGETVDFGADGEHFPRISFVGILKEQYDIDVFESSIEDIQAKLKEHNLEVEEVDNRIRSLDKLWKKYRKTLAGPAFLIDMPVFMQPLAKVNANDPRLTEQFNLVFGGSEMCKAFSELNDPVDQLNRFREQQAMRDAGDDEAQMLDIDYVEALEYGMPPACGLGYSERVFWSLEGIPAREGVPFPQLRSEIDETTKAIYPDLNL</sequence>
<dbReference type="InterPro" id="IPR006195">
    <property type="entry name" value="aa-tRNA-synth_II"/>
</dbReference>
<proteinExistence type="predicted"/>
<dbReference type="KEGG" id="mama:GII36_01550"/>
<dbReference type="SUPFAM" id="SSF55681">
    <property type="entry name" value="Class II aaRS and biotin synthetases"/>
    <property type="match status" value="1"/>
</dbReference>
<dbReference type="GO" id="GO:0004824">
    <property type="term" value="F:lysine-tRNA ligase activity"/>
    <property type="evidence" value="ECO:0007669"/>
    <property type="project" value="UniProtKB-EC"/>
</dbReference>
<keyword evidence="5" id="KW-0175">Coiled coil</keyword>
<keyword evidence="4" id="KW-0030">Aminoacyl-tRNA synthetase</keyword>
<evidence type="ECO:0000313" key="8">
    <source>
        <dbReference type="Proteomes" id="UP001059824"/>
    </source>
</evidence>
<evidence type="ECO:0000256" key="3">
    <source>
        <dbReference type="ARBA" id="ARBA00022840"/>
    </source>
</evidence>
<dbReference type="PANTHER" id="PTHR42918:SF15">
    <property type="entry name" value="LYSINE--TRNA LIGASE, CHLOROPLASTIC_MITOCHONDRIAL"/>
    <property type="match status" value="1"/>
</dbReference>
<dbReference type="Pfam" id="PF00152">
    <property type="entry name" value="tRNA-synt_2"/>
    <property type="match status" value="1"/>
</dbReference>
<dbReference type="GO" id="GO:0006430">
    <property type="term" value="P:lysyl-tRNA aminoacylation"/>
    <property type="evidence" value="ECO:0007669"/>
    <property type="project" value="InterPro"/>
</dbReference>
<dbReference type="EMBL" id="CP045921">
    <property type="protein sequence ID" value="QHN42532.1"/>
    <property type="molecule type" value="Genomic_DNA"/>
</dbReference>
<dbReference type="SUPFAM" id="SSF50249">
    <property type="entry name" value="Nucleic acid-binding proteins"/>
    <property type="match status" value="1"/>
</dbReference>
<keyword evidence="2" id="KW-0547">Nucleotide-binding</keyword>
<dbReference type="PANTHER" id="PTHR42918">
    <property type="entry name" value="LYSYL-TRNA SYNTHETASE"/>
    <property type="match status" value="1"/>
</dbReference>
<dbReference type="GO" id="GO:0005829">
    <property type="term" value="C:cytosol"/>
    <property type="evidence" value="ECO:0007669"/>
    <property type="project" value="TreeGrafter"/>
</dbReference>
<dbReference type="PRINTS" id="PR00982">
    <property type="entry name" value="TRNASYNTHLYS"/>
</dbReference>
<accession>A0A857MLP9</accession>
<dbReference type="CDD" id="cd04322">
    <property type="entry name" value="LysRS_N"/>
    <property type="match status" value="1"/>
</dbReference>
<evidence type="ECO:0000313" key="7">
    <source>
        <dbReference type="EMBL" id="QHN42532.1"/>
    </source>
</evidence>
<dbReference type="GO" id="GO:0005524">
    <property type="term" value="F:ATP binding"/>
    <property type="evidence" value="ECO:0007669"/>
    <property type="project" value="UniProtKB-KW"/>
</dbReference>
<keyword evidence="1 7" id="KW-0436">Ligase</keyword>
<dbReference type="InterPro" id="IPR045864">
    <property type="entry name" value="aa-tRNA-synth_II/BPL/LPL"/>
</dbReference>
<dbReference type="InterPro" id="IPR012340">
    <property type="entry name" value="NA-bd_OB-fold"/>
</dbReference>
<dbReference type="EC" id="6.1.1.6" evidence="7"/>
<name>A0A857MLP9_9BACT</name>